<dbReference type="EMBL" id="VUNL01000002">
    <property type="protein sequence ID" value="MSV24072.1"/>
    <property type="molecule type" value="Genomic_DNA"/>
</dbReference>
<evidence type="ECO:0000313" key="7">
    <source>
        <dbReference type="EMBL" id="MSV24072.1"/>
    </source>
</evidence>
<dbReference type="InterPro" id="IPR001624">
    <property type="entry name" value="FliE"/>
</dbReference>
<dbReference type="GO" id="GO:0003774">
    <property type="term" value="F:cytoskeletal motor activity"/>
    <property type="evidence" value="ECO:0007669"/>
    <property type="project" value="InterPro"/>
</dbReference>
<dbReference type="HAMAP" id="MF_00724">
    <property type="entry name" value="FliE"/>
    <property type="match status" value="1"/>
</dbReference>
<sequence>MEMQALQMTPVSMHAESHLGETRPKEEVKGFGEYLTEALKKTNDLQLESDRQNALLAAGRVEDISQVVVASQKADIALQLTLQLRNRALSAYQEIMRMQV</sequence>
<keyword evidence="3 4" id="KW-0975">Bacterial flagellum</keyword>
<dbReference type="GO" id="GO:0071973">
    <property type="term" value="P:bacterial-type flagellum-dependent cell motility"/>
    <property type="evidence" value="ECO:0007669"/>
    <property type="project" value="InterPro"/>
</dbReference>
<reference evidence="7 8" key="1">
    <citation type="submission" date="2019-08" db="EMBL/GenBank/DDBJ databases">
        <title>In-depth cultivation of the pig gut microbiome towards novel bacterial diversity and tailored functional studies.</title>
        <authorList>
            <person name="Wylensek D."/>
            <person name="Hitch T.C.A."/>
            <person name="Clavel T."/>
        </authorList>
    </citation>
    <scope>NUCLEOTIDE SEQUENCE [LARGE SCALE GENOMIC DNA]</scope>
    <source>
        <strain evidence="8">WCA-380-WT-3B3</strain>
    </source>
</reference>
<evidence type="ECO:0000256" key="3">
    <source>
        <dbReference type="ARBA" id="ARBA00023143"/>
    </source>
</evidence>
<evidence type="ECO:0000256" key="2">
    <source>
        <dbReference type="ARBA" id="ARBA00009272"/>
    </source>
</evidence>
<keyword evidence="7" id="KW-0969">Cilium</keyword>
<comment type="subcellular location">
    <subcellularLocation>
        <location evidence="1 4">Bacterial flagellum basal body</location>
    </subcellularLocation>
</comment>
<dbReference type="Pfam" id="PF02049">
    <property type="entry name" value="FliE"/>
    <property type="match status" value="1"/>
</dbReference>
<dbReference type="NCBIfam" id="TIGR00205">
    <property type="entry name" value="fliE"/>
    <property type="match status" value="1"/>
</dbReference>
<keyword evidence="7" id="KW-0282">Flagellum</keyword>
<comment type="caution">
    <text evidence="7">The sequence shown here is derived from an EMBL/GenBank/DDBJ whole genome shotgun (WGS) entry which is preliminary data.</text>
</comment>
<dbReference type="PRINTS" id="PR01006">
    <property type="entry name" value="FLGHOOKFLIE"/>
</dbReference>
<gene>
    <name evidence="4 7" type="primary">fliE</name>
    <name evidence="7" type="ORF">FYJ78_02495</name>
</gene>
<dbReference type="Proteomes" id="UP000430222">
    <property type="component" value="Unassembled WGS sequence"/>
</dbReference>
<dbReference type="RefSeq" id="WP_154619808.1">
    <property type="nucleotide sequence ID" value="NZ_CBCTNG010000001.1"/>
</dbReference>
<dbReference type="PANTHER" id="PTHR34653:SF1">
    <property type="entry name" value="FLAGELLAR HOOK-BASAL BODY COMPLEX PROTEIN FLIE"/>
    <property type="match status" value="1"/>
</dbReference>
<protein>
    <recommendedName>
        <fullName evidence="4 5">Flagellar hook-basal body complex protein FliE</fullName>
    </recommendedName>
</protein>
<keyword evidence="8" id="KW-1185">Reference proteome</keyword>
<comment type="similarity">
    <text evidence="2 4">Belongs to the FliE family.</text>
</comment>
<accession>A0A6I2UXY2</accession>
<dbReference type="AlphaFoldDB" id="A0A6I2UXY2"/>
<feature type="compositionally biased region" description="Polar residues" evidence="6">
    <location>
        <begin position="1"/>
        <end position="10"/>
    </location>
</feature>
<proteinExistence type="inferred from homology"/>
<evidence type="ECO:0000313" key="8">
    <source>
        <dbReference type="Proteomes" id="UP000430222"/>
    </source>
</evidence>
<organism evidence="7 8">
    <name type="scientific">Selenomonas montiformis</name>
    <dbReference type="NCBI Taxonomy" id="2652285"/>
    <lineage>
        <taxon>Bacteria</taxon>
        <taxon>Bacillati</taxon>
        <taxon>Bacillota</taxon>
        <taxon>Negativicutes</taxon>
        <taxon>Selenomonadales</taxon>
        <taxon>Selenomonadaceae</taxon>
        <taxon>Selenomonas</taxon>
    </lineage>
</organism>
<feature type="compositionally biased region" description="Basic and acidic residues" evidence="6">
    <location>
        <begin position="15"/>
        <end position="27"/>
    </location>
</feature>
<evidence type="ECO:0000256" key="4">
    <source>
        <dbReference type="HAMAP-Rule" id="MF_00724"/>
    </source>
</evidence>
<feature type="region of interest" description="Disordered" evidence="6">
    <location>
        <begin position="1"/>
        <end position="27"/>
    </location>
</feature>
<dbReference type="GO" id="GO:0005198">
    <property type="term" value="F:structural molecule activity"/>
    <property type="evidence" value="ECO:0007669"/>
    <property type="project" value="UniProtKB-UniRule"/>
</dbReference>
<name>A0A6I2UXY2_9FIRM</name>
<evidence type="ECO:0000256" key="5">
    <source>
        <dbReference type="NCBIfam" id="TIGR00205"/>
    </source>
</evidence>
<keyword evidence="7" id="KW-0966">Cell projection</keyword>
<evidence type="ECO:0000256" key="6">
    <source>
        <dbReference type="SAM" id="MobiDB-lite"/>
    </source>
</evidence>
<dbReference type="PANTHER" id="PTHR34653">
    <property type="match status" value="1"/>
</dbReference>
<evidence type="ECO:0000256" key="1">
    <source>
        <dbReference type="ARBA" id="ARBA00004117"/>
    </source>
</evidence>
<dbReference type="GO" id="GO:0009425">
    <property type="term" value="C:bacterial-type flagellum basal body"/>
    <property type="evidence" value="ECO:0007669"/>
    <property type="project" value="UniProtKB-SubCell"/>
</dbReference>